<evidence type="ECO:0000313" key="2">
    <source>
        <dbReference type="Proteomes" id="UP000184301"/>
    </source>
</evidence>
<organism evidence="1 2">
    <name type="scientific">Hespellia stercorisuis DSM 15480</name>
    <dbReference type="NCBI Taxonomy" id="1121950"/>
    <lineage>
        <taxon>Bacteria</taxon>
        <taxon>Bacillati</taxon>
        <taxon>Bacillota</taxon>
        <taxon>Clostridia</taxon>
        <taxon>Lachnospirales</taxon>
        <taxon>Lachnospiraceae</taxon>
        <taxon>Hespellia</taxon>
    </lineage>
</organism>
<accession>A0A1M6MXB7</accession>
<gene>
    <name evidence="1" type="ORF">SAMN02745243_01638</name>
</gene>
<evidence type="ECO:0000313" key="1">
    <source>
        <dbReference type="EMBL" id="SHJ88054.1"/>
    </source>
</evidence>
<sequence length="101" mass="11199">MKHNKVGLAIMAIILVLSIAFLVADCAITDEPEQTAEKEVEVTPLVITTSDEKVGNITIYADGETVYNYQGPITLQKRDGIYEIRIETFSCSCFEEPPTED</sequence>
<dbReference type="EMBL" id="FQZY01000020">
    <property type="protein sequence ID" value="SHJ88054.1"/>
    <property type="molecule type" value="Genomic_DNA"/>
</dbReference>
<reference evidence="1 2" key="1">
    <citation type="submission" date="2016-11" db="EMBL/GenBank/DDBJ databases">
        <authorList>
            <person name="Jaros S."/>
            <person name="Januszkiewicz K."/>
            <person name="Wedrychowicz H."/>
        </authorList>
    </citation>
    <scope>NUCLEOTIDE SEQUENCE [LARGE SCALE GENOMIC DNA]</scope>
    <source>
        <strain evidence="1 2">DSM 15480</strain>
    </source>
</reference>
<dbReference type="AlphaFoldDB" id="A0A1M6MXB7"/>
<dbReference type="Proteomes" id="UP000184301">
    <property type="component" value="Unassembled WGS sequence"/>
</dbReference>
<dbReference type="RefSeq" id="WP_073108244.1">
    <property type="nucleotide sequence ID" value="NZ_FQZY01000020.1"/>
</dbReference>
<name>A0A1M6MXB7_9FIRM</name>
<keyword evidence="2" id="KW-1185">Reference proteome</keyword>
<proteinExistence type="predicted"/>
<protein>
    <submittedName>
        <fullName evidence="1">Uncharacterized protein</fullName>
    </submittedName>
</protein>
<dbReference type="STRING" id="1121950.SAMN02745243_01638"/>